<keyword evidence="6" id="KW-1185">Reference proteome</keyword>
<feature type="domain" description="RRM" evidence="4">
    <location>
        <begin position="91"/>
        <end position="170"/>
    </location>
</feature>
<protein>
    <recommendedName>
        <fullName evidence="4">RRM domain-containing protein</fullName>
    </recommendedName>
</protein>
<evidence type="ECO:0000313" key="6">
    <source>
        <dbReference type="Proteomes" id="UP001153069"/>
    </source>
</evidence>
<evidence type="ECO:0000256" key="2">
    <source>
        <dbReference type="PROSITE-ProRule" id="PRU00176"/>
    </source>
</evidence>
<comment type="caution">
    <text evidence="5">The sequence shown here is derived from an EMBL/GenBank/DDBJ whole genome shotgun (WGS) entry which is preliminary data.</text>
</comment>
<dbReference type="PANTHER" id="PTHR48025">
    <property type="entry name" value="OS02G0815200 PROTEIN"/>
    <property type="match status" value="1"/>
</dbReference>
<dbReference type="InterPro" id="IPR035979">
    <property type="entry name" value="RBD_domain_sf"/>
</dbReference>
<dbReference type="Pfam" id="PF00076">
    <property type="entry name" value="RRM_1"/>
    <property type="match status" value="1"/>
</dbReference>
<evidence type="ECO:0000256" key="1">
    <source>
        <dbReference type="ARBA" id="ARBA00022884"/>
    </source>
</evidence>
<keyword evidence="1 2" id="KW-0694">RNA-binding</keyword>
<sequence length="478" mass="53490">MVHWIPSRILVVTALISGTCLGFQSHVARRPSSLLSPALPPPQAQNQVQLPQRLGSSALHVLTVREPDLLEMMMGGERFEMVPLPDRMCSTTVFVGNFCEFVHDEDLSALFRTVSTLQSIPACVVRKANMQSLRYGFVTFLTEEETEAAILRFHGSEWRGQTIKVEPIRDHPKRGRVRVPERMVSFVSGSLKKTRKGQVNSMRDARVGTANKGAGAPKGKKKKKANKRLKRGSAACRLSVCEREELDRAFTKGYLTLDGRNGHGSLANLCSSEALMGSRLATAHREWCSERAKPNIIHYKASGRGRECLDHLVVDLSPLRDQVCSERTDEILEAAARAEMDLRLTGDSEECALDPAVMRKEQEDVNGRNKCNKKNGVSGNTSVSVPISKLPFVSLGFFVGDRCKAKAMAKELSVLWEIVEVSCEEDEDCDLTEMHHGEGKGHKKDKRYKNHHGKTGRAHRKRIRREDLEQSMGKYLRY</sequence>
<dbReference type="AlphaFoldDB" id="A0A9N8H2Z9"/>
<dbReference type="PANTHER" id="PTHR48025:SF1">
    <property type="entry name" value="RRM DOMAIN-CONTAINING PROTEIN"/>
    <property type="match status" value="1"/>
</dbReference>
<dbReference type="Proteomes" id="UP001153069">
    <property type="component" value="Unassembled WGS sequence"/>
</dbReference>
<reference evidence="5" key="1">
    <citation type="submission" date="2020-06" db="EMBL/GenBank/DDBJ databases">
        <authorList>
            <consortium name="Plant Systems Biology data submission"/>
        </authorList>
    </citation>
    <scope>NUCLEOTIDE SEQUENCE</scope>
    <source>
        <strain evidence="5">D6</strain>
    </source>
</reference>
<dbReference type="InterPro" id="IPR050502">
    <property type="entry name" value="Euk_RNA-bind_prot"/>
</dbReference>
<dbReference type="CDD" id="cd00590">
    <property type="entry name" value="RRM_SF"/>
    <property type="match status" value="1"/>
</dbReference>
<organism evidence="5 6">
    <name type="scientific">Seminavis robusta</name>
    <dbReference type="NCBI Taxonomy" id="568900"/>
    <lineage>
        <taxon>Eukaryota</taxon>
        <taxon>Sar</taxon>
        <taxon>Stramenopiles</taxon>
        <taxon>Ochrophyta</taxon>
        <taxon>Bacillariophyta</taxon>
        <taxon>Bacillariophyceae</taxon>
        <taxon>Bacillariophycidae</taxon>
        <taxon>Naviculales</taxon>
        <taxon>Naviculaceae</taxon>
        <taxon>Seminavis</taxon>
    </lineage>
</organism>
<name>A0A9N8H2Z9_9STRA</name>
<feature type="compositionally biased region" description="Basic residues" evidence="3">
    <location>
        <begin position="441"/>
        <end position="463"/>
    </location>
</feature>
<dbReference type="PROSITE" id="PS50102">
    <property type="entry name" value="RRM"/>
    <property type="match status" value="1"/>
</dbReference>
<dbReference type="SMART" id="SM00360">
    <property type="entry name" value="RRM"/>
    <property type="match status" value="1"/>
</dbReference>
<dbReference type="InterPro" id="IPR012677">
    <property type="entry name" value="Nucleotide-bd_a/b_plait_sf"/>
</dbReference>
<gene>
    <name evidence="5" type="ORF">SEMRO_17_G012560.1</name>
</gene>
<dbReference type="EMBL" id="CAICTM010000017">
    <property type="protein sequence ID" value="CAB9497305.1"/>
    <property type="molecule type" value="Genomic_DNA"/>
</dbReference>
<evidence type="ECO:0000256" key="3">
    <source>
        <dbReference type="SAM" id="MobiDB-lite"/>
    </source>
</evidence>
<evidence type="ECO:0000259" key="4">
    <source>
        <dbReference type="PROSITE" id="PS50102"/>
    </source>
</evidence>
<accession>A0A9N8H2Z9</accession>
<dbReference type="GO" id="GO:0003729">
    <property type="term" value="F:mRNA binding"/>
    <property type="evidence" value="ECO:0007669"/>
    <property type="project" value="TreeGrafter"/>
</dbReference>
<evidence type="ECO:0000313" key="5">
    <source>
        <dbReference type="EMBL" id="CAB9497305.1"/>
    </source>
</evidence>
<feature type="region of interest" description="Disordered" evidence="3">
    <location>
        <begin position="434"/>
        <end position="478"/>
    </location>
</feature>
<feature type="compositionally biased region" description="Basic residues" evidence="3">
    <location>
        <begin position="218"/>
        <end position="229"/>
    </location>
</feature>
<dbReference type="OrthoDB" id="439808at2759"/>
<dbReference type="Gene3D" id="3.30.70.330">
    <property type="match status" value="1"/>
</dbReference>
<dbReference type="InterPro" id="IPR000504">
    <property type="entry name" value="RRM_dom"/>
</dbReference>
<feature type="region of interest" description="Disordered" evidence="3">
    <location>
        <begin position="208"/>
        <end position="229"/>
    </location>
</feature>
<proteinExistence type="predicted"/>
<dbReference type="SUPFAM" id="SSF54928">
    <property type="entry name" value="RNA-binding domain, RBD"/>
    <property type="match status" value="1"/>
</dbReference>